<dbReference type="HOGENOM" id="CLU_081534_3_0_12"/>
<dbReference type="PANTHER" id="PTHR44068">
    <property type="entry name" value="ZGC:194242"/>
    <property type="match status" value="1"/>
</dbReference>
<dbReference type="GO" id="GO:0016126">
    <property type="term" value="P:sterol biosynthetic process"/>
    <property type="evidence" value="ECO:0007669"/>
    <property type="project" value="TreeGrafter"/>
</dbReference>
<dbReference type="EMBL" id="CP001841">
    <property type="protein sequence ID" value="AEF82453.1"/>
    <property type="molecule type" value="Genomic_DNA"/>
</dbReference>
<dbReference type="AlphaFoldDB" id="F5Y9A9"/>
<dbReference type="RefSeq" id="WP_015709897.1">
    <property type="nucleotide sequence ID" value="NC_015577.1"/>
</dbReference>
<dbReference type="GO" id="GO:0032259">
    <property type="term" value="P:methylation"/>
    <property type="evidence" value="ECO:0007669"/>
    <property type="project" value="UniProtKB-KW"/>
</dbReference>
<dbReference type="InParanoid" id="F5Y9A9"/>
<evidence type="ECO:0000259" key="2">
    <source>
        <dbReference type="Pfam" id="PF08241"/>
    </source>
</evidence>
<sequence length="221" mass="25342">MFNKFIRYVGKNFGNPNGIGGKISTKIMNVINQKQYKTVLENIESKDTVLDIGFGNGYLIEKLFKNKNPIIYGIEISKDMLEKVKERNVGKIGNGSLKLSLEDISKTSFRSDTFDKVYTVNTVYFWKEPDKCFTEIKRILKQNGVFLNVIYTKEYLDKIVYTKYGFNKFSLEELEQLTVENGMNLIKTIEIQKNKSYCIISGMGRSISLESSNRPFAASPI</sequence>
<reference evidence="4" key="1">
    <citation type="submission" date="2009-12" db="EMBL/GenBank/DDBJ databases">
        <title>Complete sequence of Treponema azotonutricium strain ZAS-9.</title>
        <authorList>
            <person name="Tetu S.G."/>
            <person name="Matson E."/>
            <person name="Ren Q."/>
            <person name="Seshadri R."/>
            <person name="Elbourne L."/>
            <person name="Hassan K.A."/>
            <person name="Durkin A."/>
            <person name="Radune D."/>
            <person name="Mohamoud Y."/>
            <person name="Shay R."/>
            <person name="Jin S."/>
            <person name="Zhang X."/>
            <person name="Lucey K."/>
            <person name="Ballor N.R."/>
            <person name="Ottesen E."/>
            <person name="Rosenthal R."/>
            <person name="Allen A."/>
            <person name="Leadbetter J.R."/>
            <person name="Paulsen I.T."/>
        </authorList>
    </citation>
    <scope>NUCLEOTIDE SEQUENCE [LARGE SCALE GENOMIC DNA]</scope>
    <source>
        <strain evidence="4">ATCC BAA-888 / DSM 13862 / ZAS-9</strain>
    </source>
</reference>
<dbReference type="GO" id="GO:0003838">
    <property type="term" value="F:sterol 24-C-methyltransferase activity"/>
    <property type="evidence" value="ECO:0007669"/>
    <property type="project" value="TreeGrafter"/>
</dbReference>
<dbReference type="STRING" id="545695.TREAZ_2152"/>
<dbReference type="Gene3D" id="3.40.50.150">
    <property type="entry name" value="Vaccinia Virus protein VP39"/>
    <property type="match status" value="1"/>
</dbReference>
<dbReference type="SUPFAM" id="SSF53335">
    <property type="entry name" value="S-adenosyl-L-methionine-dependent methyltransferases"/>
    <property type="match status" value="1"/>
</dbReference>
<name>F5Y9A9_LEAAZ</name>
<dbReference type="Proteomes" id="UP000009222">
    <property type="component" value="Chromosome"/>
</dbReference>
<dbReference type="Pfam" id="PF08241">
    <property type="entry name" value="Methyltransf_11"/>
    <property type="match status" value="1"/>
</dbReference>
<dbReference type="OrthoDB" id="9791837at2"/>
<dbReference type="CDD" id="cd02440">
    <property type="entry name" value="AdoMet_MTases"/>
    <property type="match status" value="1"/>
</dbReference>
<evidence type="ECO:0000256" key="1">
    <source>
        <dbReference type="ARBA" id="ARBA00022679"/>
    </source>
</evidence>
<dbReference type="InterPro" id="IPR013216">
    <property type="entry name" value="Methyltransf_11"/>
</dbReference>
<proteinExistence type="predicted"/>
<dbReference type="InterPro" id="IPR050447">
    <property type="entry name" value="Erg6_SMT_methyltransf"/>
</dbReference>
<dbReference type="PANTHER" id="PTHR44068:SF1">
    <property type="entry name" value="HYPOTHETICAL LOC100005854"/>
    <property type="match status" value="1"/>
</dbReference>
<evidence type="ECO:0000313" key="4">
    <source>
        <dbReference type="Proteomes" id="UP000009222"/>
    </source>
</evidence>
<dbReference type="KEGG" id="taz:TREAZ_2152"/>
<feature type="domain" description="Methyltransferase type 11" evidence="2">
    <location>
        <begin position="50"/>
        <end position="147"/>
    </location>
</feature>
<evidence type="ECO:0000313" key="3">
    <source>
        <dbReference type="EMBL" id="AEF82453.1"/>
    </source>
</evidence>
<keyword evidence="4" id="KW-1185">Reference proteome</keyword>
<gene>
    <name evidence="3" type="ordered locus">TREAZ_2152</name>
</gene>
<keyword evidence="1 3" id="KW-0808">Transferase</keyword>
<reference evidence="3 4" key="2">
    <citation type="journal article" date="2011" name="ISME J.">
        <title>RNA-seq reveals cooperative metabolic interactions between two termite-gut spirochete species in co-culture.</title>
        <authorList>
            <person name="Rosenthal A.Z."/>
            <person name="Matson E.G."/>
            <person name="Eldar A."/>
            <person name="Leadbetter J.R."/>
        </authorList>
    </citation>
    <scope>NUCLEOTIDE SEQUENCE [LARGE SCALE GENOMIC DNA]</scope>
    <source>
        <strain evidence="4">ATCC BAA-888 / DSM 13862 / ZAS-9</strain>
    </source>
</reference>
<keyword evidence="3" id="KW-0489">Methyltransferase</keyword>
<protein>
    <submittedName>
        <fullName evidence="3">Methyltransferase family protein</fullName>
    </submittedName>
</protein>
<dbReference type="eggNOG" id="COG2226">
    <property type="taxonomic scope" value="Bacteria"/>
</dbReference>
<organism evidence="3 4">
    <name type="scientific">Leadbettera azotonutricia (strain ATCC BAA-888 / DSM 13862 / ZAS-9)</name>
    <name type="common">Treponema azotonutricium</name>
    <dbReference type="NCBI Taxonomy" id="545695"/>
    <lineage>
        <taxon>Bacteria</taxon>
        <taxon>Pseudomonadati</taxon>
        <taxon>Spirochaetota</taxon>
        <taxon>Spirochaetia</taxon>
        <taxon>Spirochaetales</taxon>
        <taxon>Breznakiellaceae</taxon>
        <taxon>Leadbettera</taxon>
    </lineage>
</organism>
<accession>F5Y9A9</accession>
<dbReference type="InterPro" id="IPR029063">
    <property type="entry name" value="SAM-dependent_MTases_sf"/>
</dbReference>